<evidence type="ECO:0000259" key="4">
    <source>
        <dbReference type="Pfam" id="PF00127"/>
    </source>
</evidence>
<keyword evidence="2" id="KW-0186">Copper</keyword>
<evidence type="ECO:0000313" key="5">
    <source>
        <dbReference type="EMBL" id="ALI35834.1"/>
    </source>
</evidence>
<dbReference type="KEGG" id="taa:NMY3_01631"/>
<evidence type="ECO:0000256" key="3">
    <source>
        <dbReference type="SAM" id="MobiDB-lite"/>
    </source>
</evidence>
<dbReference type="Gene3D" id="2.60.40.420">
    <property type="entry name" value="Cupredoxins - blue copper proteins"/>
    <property type="match status" value="1"/>
</dbReference>
<name>A0A654LWI9_9ARCH</name>
<dbReference type="InterPro" id="IPR000923">
    <property type="entry name" value="BlueCu_1"/>
</dbReference>
<protein>
    <recommendedName>
        <fullName evidence="4">Blue (type 1) copper domain-containing protein</fullName>
    </recommendedName>
</protein>
<dbReference type="GO" id="GO:0009055">
    <property type="term" value="F:electron transfer activity"/>
    <property type="evidence" value="ECO:0007669"/>
    <property type="project" value="InterPro"/>
</dbReference>
<keyword evidence="6" id="KW-1185">Reference proteome</keyword>
<organism evidence="5 6">
    <name type="scientific">Candidatus Nitrosocosmicus oleophilus</name>
    <dbReference type="NCBI Taxonomy" id="1353260"/>
    <lineage>
        <taxon>Archaea</taxon>
        <taxon>Nitrososphaerota</taxon>
        <taxon>Nitrososphaeria</taxon>
        <taxon>Nitrososphaerales</taxon>
        <taxon>Nitrososphaeraceae</taxon>
        <taxon>Candidatus Nitrosocosmicus</taxon>
    </lineage>
</organism>
<dbReference type="EMBL" id="CP012850">
    <property type="protein sequence ID" value="ALI35834.1"/>
    <property type="molecule type" value="Genomic_DNA"/>
</dbReference>
<proteinExistence type="predicted"/>
<evidence type="ECO:0000256" key="1">
    <source>
        <dbReference type="ARBA" id="ARBA00022723"/>
    </source>
</evidence>
<dbReference type="AlphaFoldDB" id="A0A654LWI9"/>
<dbReference type="Proteomes" id="UP000058925">
    <property type="component" value="Chromosome"/>
</dbReference>
<reference evidence="6" key="1">
    <citation type="submission" date="2015-10" db="EMBL/GenBank/DDBJ databases">
        <title>Niche specialization of a soil ammonia-oxidizing archaeon, Candidatus Nitrosocosmicus oleophilus.</title>
        <authorList>
            <person name="Jung M.-Y."/>
            <person name="Rhee S.-K."/>
        </authorList>
    </citation>
    <scope>NUCLEOTIDE SEQUENCE [LARGE SCALE GENOMIC DNA]</scope>
    <source>
        <strain evidence="6">MY3</strain>
    </source>
</reference>
<dbReference type="SUPFAM" id="SSF49503">
    <property type="entry name" value="Cupredoxins"/>
    <property type="match status" value="1"/>
</dbReference>
<feature type="domain" description="Blue (type 1) copper" evidence="4">
    <location>
        <begin position="42"/>
        <end position="116"/>
    </location>
</feature>
<feature type="compositionally biased region" description="Polar residues" evidence="3">
    <location>
        <begin position="142"/>
        <end position="163"/>
    </location>
</feature>
<dbReference type="Pfam" id="PF00127">
    <property type="entry name" value="Copper-bind"/>
    <property type="match status" value="1"/>
</dbReference>
<dbReference type="InterPro" id="IPR008972">
    <property type="entry name" value="Cupredoxin"/>
</dbReference>
<feature type="region of interest" description="Disordered" evidence="3">
    <location>
        <begin position="135"/>
        <end position="166"/>
    </location>
</feature>
<dbReference type="GO" id="GO:0005507">
    <property type="term" value="F:copper ion binding"/>
    <property type="evidence" value="ECO:0007669"/>
    <property type="project" value="InterPro"/>
</dbReference>
<keyword evidence="1" id="KW-0479">Metal-binding</keyword>
<dbReference type="InterPro" id="IPR052721">
    <property type="entry name" value="ET_Amicyanin"/>
</dbReference>
<evidence type="ECO:0000256" key="2">
    <source>
        <dbReference type="ARBA" id="ARBA00023008"/>
    </source>
</evidence>
<gene>
    <name evidence="5" type="ORF">NMY3_01631</name>
</gene>
<dbReference type="PANTHER" id="PTHR36507">
    <property type="entry name" value="BLL1555 PROTEIN"/>
    <property type="match status" value="1"/>
</dbReference>
<dbReference type="PANTHER" id="PTHR36507:SF1">
    <property type="entry name" value="BLL1555 PROTEIN"/>
    <property type="match status" value="1"/>
</dbReference>
<evidence type="ECO:0000313" key="6">
    <source>
        <dbReference type="Proteomes" id="UP000058925"/>
    </source>
</evidence>
<sequence>MIFLAILILGFNDLDVRAQESNSTIVLNPGATNSDSQNPISSANVTVPAGTNVTWVNKDSSPHMLVSGSPEEGPDNIFYGDFFGTNENYTVTFDKPGLYSYYDPAWSHIRGEITVENPEFSPNLGSSLNTSSLGGIKENLVPDSNTNVDVTNSDGNRTNTENDSFSIPTSSFLSSFPSSATNDTSDQSFPPSSLASDQALSDIFNKVGPLLGLLMSGANSSSSSSSPLSSFSQSNESFGAGSFDNQSSFPSSTIQSASPDQALSDIFNKVGPLLGLLMSGGGLPSSSSSSPLSSFSQSNESFGAGSFDNQSSFPSSTIQSASPDQALSDIFNKVGPLLGLLMSGANSSSSSSSSPLSSFSQSDGVFGQGLMDTANFSNSESGDVLLSDQNSSSLLNDTFTLQNKSITLLDEERVAVQKELINILKKAYSVGAELPELPSFLDEGDNATIFIKVNVINPIDKIANASDFPIKINYEYGDGIPSVSYTYANDAGRIEAVPASIYAILADPSQTSDQGKDTFLNSYTTSYSKGCSGHIDYSETQDCVITKKYTDMTNNINITSGS</sequence>
<accession>A0A654LWI9</accession>